<evidence type="ECO:0000313" key="1">
    <source>
        <dbReference type="EMBL" id="MQS00144.1"/>
    </source>
</evidence>
<dbReference type="EMBL" id="WIPH01000061">
    <property type="protein sequence ID" value="MQS00144.1"/>
    <property type="molecule type" value="Genomic_DNA"/>
</dbReference>
<dbReference type="Proteomes" id="UP000432209">
    <property type="component" value="Unassembled WGS sequence"/>
</dbReference>
<reference evidence="1 2" key="1">
    <citation type="submission" date="2019-10" db="EMBL/GenBank/DDBJ databases">
        <title>Gluconobacter aidae sp. nov., a novel species of acetic acid bacteria isolated in Thailand.</title>
        <authorList>
            <person name="Yukphan P."/>
            <person name="Charoenyingcharoen P."/>
            <person name="Malimas S."/>
            <person name="Muramatsu Y."/>
            <person name="Nakagawa Y."/>
            <person name="Tanasupawat S."/>
            <person name="Yamada Y."/>
        </authorList>
    </citation>
    <scope>NUCLEOTIDE SEQUENCE [LARGE SCALE GENOMIC DNA]</scope>
    <source>
        <strain evidence="1 2">AC10</strain>
    </source>
</reference>
<accession>A0A7X1SS52</accession>
<name>A0A7X1SS52_9PROT</name>
<comment type="caution">
    <text evidence="1">The sequence shown here is derived from an EMBL/GenBank/DDBJ whole genome shotgun (WGS) entry which is preliminary data.</text>
</comment>
<proteinExistence type="predicted"/>
<evidence type="ECO:0000313" key="2">
    <source>
        <dbReference type="Proteomes" id="UP000432209"/>
    </source>
</evidence>
<keyword evidence="2" id="KW-1185">Reference proteome</keyword>
<organism evidence="1 2">
    <name type="scientific">Gluconobacter aidae</name>
    <dbReference type="NCBI Taxonomy" id="2662454"/>
    <lineage>
        <taxon>Bacteria</taxon>
        <taxon>Pseudomonadati</taxon>
        <taxon>Pseudomonadota</taxon>
        <taxon>Alphaproteobacteria</taxon>
        <taxon>Acetobacterales</taxon>
        <taxon>Acetobacteraceae</taxon>
        <taxon>Gluconobacter</taxon>
    </lineage>
</organism>
<protein>
    <submittedName>
        <fullName evidence="1">Uncharacterized protein</fullName>
    </submittedName>
</protein>
<gene>
    <name evidence="1" type="ORF">GFJ39_13335</name>
</gene>
<sequence>MQTFSYASHQALVPLAIEHGLMLEFEGYGFLPDGLKGLLGHRTFPDIPVPVINPSGGFHAVPHSRRRDRRKPHQVRERHELQRLLPGLLLDLTAPVAEGRDRLLEVVFVVLVDPDIHLDQAERFAALTDCVHGLSAHWSTPKSVLKLLALVLSETHT</sequence>
<dbReference type="AlphaFoldDB" id="A0A7X1SS52"/>